<proteinExistence type="predicted"/>
<dbReference type="Gene3D" id="3.20.20.370">
    <property type="entry name" value="Glycoside hydrolase/deacetylase"/>
    <property type="match status" value="1"/>
</dbReference>
<dbReference type="InterPro" id="IPR011330">
    <property type="entry name" value="Glyco_hydro/deAcase_b/a-brl"/>
</dbReference>
<dbReference type="SUPFAM" id="SSF88713">
    <property type="entry name" value="Glycoside hydrolase/deacetylase"/>
    <property type="match status" value="1"/>
</dbReference>
<evidence type="ECO:0000313" key="1">
    <source>
        <dbReference type="EMBL" id="MFD1710946.1"/>
    </source>
</evidence>
<sequence length="159" mass="16966">MRARNPQFVVRPTLGAFAGRTFTWPAARYCENISAAADRLAHVTGARPLPLYRAAGGKASPRLLAAAQACGYAQVNGQPPGFLTGVPGAQDPTEPQIAQAVARVRGGDVVAVPLGAWSRQVPQVPVGLEPWIVGLKAQGFCFQTLREHPDYRVQDGARR</sequence>
<dbReference type="RefSeq" id="WP_255507586.1">
    <property type="nucleotide sequence ID" value="NZ_JBHUEJ010000019.1"/>
</dbReference>
<protein>
    <submittedName>
        <fullName evidence="1">Uncharacterized protein</fullName>
    </submittedName>
</protein>
<keyword evidence="2" id="KW-1185">Reference proteome</keyword>
<dbReference type="EMBL" id="JBHUEJ010000019">
    <property type="protein sequence ID" value="MFD1710946.1"/>
    <property type="molecule type" value="Genomic_DNA"/>
</dbReference>
<comment type="caution">
    <text evidence="1">The sequence shown here is derived from an EMBL/GenBank/DDBJ whole genome shotgun (WGS) entry which is preliminary data.</text>
</comment>
<name>A0ABW4KUS1_9BURK</name>
<gene>
    <name evidence="1" type="ORF">ACFSF0_10040</name>
</gene>
<organism evidence="1 2">
    <name type="scientific">Ottowia flava</name>
    <dbReference type="NCBI Taxonomy" id="2675430"/>
    <lineage>
        <taxon>Bacteria</taxon>
        <taxon>Pseudomonadati</taxon>
        <taxon>Pseudomonadota</taxon>
        <taxon>Betaproteobacteria</taxon>
        <taxon>Burkholderiales</taxon>
        <taxon>Comamonadaceae</taxon>
        <taxon>Ottowia</taxon>
    </lineage>
</organism>
<accession>A0ABW4KUS1</accession>
<reference evidence="2" key="1">
    <citation type="journal article" date="2019" name="Int. J. Syst. Evol. Microbiol.">
        <title>The Global Catalogue of Microorganisms (GCM) 10K type strain sequencing project: providing services to taxonomists for standard genome sequencing and annotation.</title>
        <authorList>
            <consortium name="The Broad Institute Genomics Platform"/>
            <consortium name="The Broad Institute Genome Sequencing Center for Infectious Disease"/>
            <person name="Wu L."/>
            <person name="Ma J."/>
        </authorList>
    </citation>
    <scope>NUCLEOTIDE SEQUENCE [LARGE SCALE GENOMIC DNA]</scope>
    <source>
        <strain evidence="2">LMG 29247</strain>
    </source>
</reference>
<dbReference type="Proteomes" id="UP001597304">
    <property type="component" value="Unassembled WGS sequence"/>
</dbReference>
<evidence type="ECO:0000313" key="2">
    <source>
        <dbReference type="Proteomes" id="UP001597304"/>
    </source>
</evidence>